<dbReference type="OrthoDB" id="9765670at2"/>
<name>A0A4R6Q3F2_9FIRM</name>
<dbReference type="GO" id="GO:0000725">
    <property type="term" value="P:recombinational repair"/>
    <property type="evidence" value="ECO:0007669"/>
    <property type="project" value="TreeGrafter"/>
</dbReference>
<dbReference type="GO" id="GO:0016887">
    <property type="term" value="F:ATP hydrolysis activity"/>
    <property type="evidence" value="ECO:0007669"/>
    <property type="project" value="RHEA"/>
</dbReference>
<evidence type="ECO:0000256" key="3">
    <source>
        <dbReference type="ARBA" id="ARBA00022806"/>
    </source>
</evidence>
<comment type="catalytic activity">
    <reaction evidence="8">
        <text>ATP + H2O = ADP + phosphate + H(+)</text>
        <dbReference type="Rhea" id="RHEA:13065"/>
        <dbReference type="ChEBI" id="CHEBI:15377"/>
        <dbReference type="ChEBI" id="CHEBI:15378"/>
        <dbReference type="ChEBI" id="CHEBI:30616"/>
        <dbReference type="ChEBI" id="CHEBI:43474"/>
        <dbReference type="ChEBI" id="CHEBI:456216"/>
        <dbReference type="EC" id="5.6.2.4"/>
    </reaction>
</comment>
<dbReference type="PANTHER" id="PTHR11070:SF3">
    <property type="entry name" value="DNA 3'-5' HELICASE"/>
    <property type="match status" value="1"/>
</dbReference>
<evidence type="ECO:0000256" key="8">
    <source>
        <dbReference type="ARBA" id="ARBA00048988"/>
    </source>
</evidence>
<dbReference type="EMBL" id="SNXO01000018">
    <property type="protein sequence ID" value="TDP55963.1"/>
    <property type="molecule type" value="Genomic_DNA"/>
</dbReference>
<evidence type="ECO:0000256" key="9">
    <source>
        <dbReference type="PROSITE-ProRule" id="PRU00560"/>
    </source>
</evidence>
<dbReference type="RefSeq" id="WP_133528484.1">
    <property type="nucleotide sequence ID" value="NZ_SNXO01000018.1"/>
</dbReference>
<evidence type="ECO:0000256" key="7">
    <source>
        <dbReference type="ARBA" id="ARBA00034808"/>
    </source>
</evidence>
<dbReference type="GO" id="GO:0005524">
    <property type="term" value="F:ATP binding"/>
    <property type="evidence" value="ECO:0007669"/>
    <property type="project" value="UniProtKB-UniRule"/>
</dbReference>
<dbReference type="Pfam" id="PF13245">
    <property type="entry name" value="AAA_19"/>
    <property type="match status" value="1"/>
</dbReference>
<keyword evidence="5" id="KW-0413">Isomerase</keyword>
<keyword evidence="3 9" id="KW-0347">Helicase</keyword>
<keyword evidence="12" id="KW-1185">Reference proteome</keyword>
<comment type="catalytic activity">
    <reaction evidence="6">
        <text>Couples ATP hydrolysis with the unwinding of duplex DNA by translocating in the 3'-5' direction.</text>
        <dbReference type="EC" id="5.6.2.4"/>
    </reaction>
</comment>
<accession>A0A4R6Q3F2</accession>
<evidence type="ECO:0000256" key="4">
    <source>
        <dbReference type="ARBA" id="ARBA00022840"/>
    </source>
</evidence>
<dbReference type="GO" id="GO:0005829">
    <property type="term" value="C:cytosol"/>
    <property type="evidence" value="ECO:0007669"/>
    <property type="project" value="TreeGrafter"/>
</dbReference>
<dbReference type="InterPro" id="IPR014017">
    <property type="entry name" value="DNA_helicase_UvrD-like_C"/>
</dbReference>
<dbReference type="PROSITE" id="PS51198">
    <property type="entry name" value="UVRD_HELICASE_ATP_BIND"/>
    <property type="match status" value="1"/>
</dbReference>
<protein>
    <recommendedName>
        <fullName evidence="7">DNA 3'-5' helicase</fullName>
        <ecNumber evidence="7">5.6.2.4</ecNumber>
    </recommendedName>
</protein>
<evidence type="ECO:0000259" key="10">
    <source>
        <dbReference type="PROSITE" id="PS51198"/>
    </source>
</evidence>
<dbReference type="InterPro" id="IPR000212">
    <property type="entry name" value="DNA_helicase_UvrD/REP"/>
</dbReference>
<dbReference type="PANTHER" id="PTHR11070">
    <property type="entry name" value="UVRD / RECB / PCRA DNA HELICASE FAMILY MEMBER"/>
    <property type="match status" value="1"/>
</dbReference>
<dbReference type="AlphaFoldDB" id="A0A4R6Q3F2"/>
<feature type="binding site" evidence="9">
    <location>
        <begin position="23"/>
        <end position="30"/>
    </location>
    <ligand>
        <name>ATP</name>
        <dbReference type="ChEBI" id="CHEBI:30616"/>
    </ligand>
</feature>
<organism evidence="11 12">
    <name type="scientific">Aminicella lysinilytica</name>
    <dbReference type="NCBI Taxonomy" id="433323"/>
    <lineage>
        <taxon>Bacteria</taxon>
        <taxon>Bacillati</taxon>
        <taxon>Bacillota</taxon>
        <taxon>Clostridia</taxon>
        <taxon>Peptostreptococcales</taxon>
        <taxon>Anaerovoracaceae</taxon>
        <taxon>Aminicella</taxon>
    </lineage>
</organism>
<evidence type="ECO:0000256" key="2">
    <source>
        <dbReference type="ARBA" id="ARBA00022801"/>
    </source>
</evidence>
<proteinExistence type="predicted"/>
<dbReference type="SUPFAM" id="SSF52540">
    <property type="entry name" value="P-loop containing nucleoside triphosphate hydrolases"/>
    <property type="match status" value="1"/>
</dbReference>
<keyword evidence="1 9" id="KW-0547">Nucleotide-binding</keyword>
<dbReference type="InterPro" id="IPR027417">
    <property type="entry name" value="P-loop_NTPase"/>
</dbReference>
<evidence type="ECO:0000256" key="1">
    <source>
        <dbReference type="ARBA" id="ARBA00022741"/>
    </source>
</evidence>
<dbReference type="Gene3D" id="3.40.50.300">
    <property type="entry name" value="P-loop containing nucleotide triphosphate hydrolases"/>
    <property type="match status" value="2"/>
</dbReference>
<comment type="caution">
    <text evidence="11">The sequence shown here is derived from an EMBL/GenBank/DDBJ whole genome shotgun (WGS) entry which is preliminary data.</text>
</comment>
<dbReference type="Proteomes" id="UP000295500">
    <property type="component" value="Unassembled WGS sequence"/>
</dbReference>
<sequence>MAGTVMDQISQCLDNKINFLLSGGAGSGKTYTLIQTLHHVFKNDPKARVACITYTNVAADEIKERSPYSKLTVSTIHDFLWDEIKDYQKNLKQTVLSLISAEKSDKESRLSYSSEAEINEESFSCIEYQNYRDLEHGIISHDDLLKVANHMFATYPLLSKILCDKYDYIFIDEYQDTQKPVIEIFLEHIKTPAKGSLCVGFFGDKLQSIYATGIGNIQSYIIAGDVHEIIKDDNYRCAVNVIELLNHVRSDITQRPAKKNPDGSIANKIGSAIFVYSDSDFDLRKFKTSDFVASWNFDDFRETKVLFLTHKLSAMRLGFAELLAAYKYTESLIGNEPDRLAQHLLKIGGVLFHYSKKEFSYVIDEIQRKIRTNDDKQKISSALTYFSENLDICIEELINGFDKEHLIRKDDRFNEFIEHHAETYDKIKTLPASQVLAYFKYYNDFSPYSTQHGIKGAEFDNVLVIMDNGKWNMYNFKYYFEETPGKESIIQRTKRIFYVCCSRAKDNLVVYYPKPTVQIIERAKKLFGAENVHELTTLQK</sequence>
<keyword evidence="2 9" id="KW-0378">Hydrolase</keyword>
<feature type="domain" description="UvrD-like helicase ATP-binding" evidence="10">
    <location>
        <begin position="2"/>
        <end position="251"/>
    </location>
</feature>
<keyword evidence="4 9" id="KW-0067">ATP-binding</keyword>
<dbReference type="Pfam" id="PF13361">
    <property type="entry name" value="UvrD_C"/>
    <property type="match status" value="1"/>
</dbReference>
<gene>
    <name evidence="11" type="ORF">EV211_11817</name>
</gene>
<evidence type="ECO:0000256" key="5">
    <source>
        <dbReference type="ARBA" id="ARBA00023235"/>
    </source>
</evidence>
<reference evidence="11 12" key="1">
    <citation type="submission" date="2019-03" db="EMBL/GenBank/DDBJ databases">
        <title>Genomic Encyclopedia of Type Strains, Phase IV (KMG-IV): sequencing the most valuable type-strain genomes for metagenomic binning, comparative biology and taxonomic classification.</title>
        <authorList>
            <person name="Goeker M."/>
        </authorList>
    </citation>
    <scope>NUCLEOTIDE SEQUENCE [LARGE SCALE GENOMIC DNA]</scope>
    <source>
        <strain evidence="11 12">DSM 28287</strain>
    </source>
</reference>
<dbReference type="GO" id="GO:0043138">
    <property type="term" value="F:3'-5' DNA helicase activity"/>
    <property type="evidence" value="ECO:0007669"/>
    <property type="project" value="UniProtKB-EC"/>
</dbReference>
<dbReference type="EC" id="5.6.2.4" evidence="7"/>
<dbReference type="InterPro" id="IPR014016">
    <property type="entry name" value="UvrD-like_ATP-bd"/>
</dbReference>
<evidence type="ECO:0000256" key="6">
    <source>
        <dbReference type="ARBA" id="ARBA00034617"/>
    </source>
</evidence>
<evidence type="ECO:0000313" key="11">
    <source>
        <dbReference type="EMBL" id="TDP55963.1"/>
    </source>
</evidence>
<dbReference type="GO" id="GO:0003677">
    <property type="term" value="F:DNA binding"/>
    <property type="evidence" value="ECO:0007669"/>
    <property type="project" value="InterPro"/>
</dbReference>
<evidence type="ECO:0000313" key="12">
    <source>
        <dbReference type="Proteomes" id="UP000295500"/>
    </source>
</evidence>